<sequence>MNPIDSYRDPTLDALIGSRNPPDQRSSRHSRHASMATRDAYPPPNAPYAPEVPRGAPIAYPGTDLNGQGLQRSFSQRARGRPFAEEAFLDDDLEERGRTEPAPKQYAARQAPVQDQQAPLQGSWEGSSRRQQMIQDNIRSAANAVHSPRDRSEEAAYPSSAAYAYEDVENNVPGLVRAPTLNNVTNQTEQRDWAPDRSPLQKLEVTLNDISKEEKRARMQEAEMLHREKTRARESSQRTSTTGHRNEPSSRSQPPTIEDAGMVRNLSNTHKDCLQHSTVIDSRKPDAGRLSNDKPGFEYQSAALPTQSVTIMRRGQRTSSQPDPNQKKSVSSSYQQPYLEPSPNVAQPRSSSATQSSARAPTFDTAAIPGTQRVSQLLAQTADRNPTSLDRNASHRAALQRLEGGAPVARTKNDRRNFSDGYDEKSLPQPRGPTHAKEVSSYEPQDSARTRVAQLAQQQARTTTPQGQTIPVGLGVQGSPGLRSVDSPAPSDVPNPVQRQKRQSSVSFKEPYERRRPIDEWKSAEIARLSAQDFLLEANEDPATNKAWWEQDTKSRRQSSRAQATPASGSAVVDDRIAEFRPRLMLKCGPLLRYTGMKRTVGTGAKEYWRGTMMMVTQDSQSSYEKPPVLRLFSQPKSLYTRPDPADYNDQHQEQFDPITGSVKVSRIGRALYVRPSHDLPAGRDLSQIETDDGIFESSPPITSTDGHSVSVAPVRSALSEKNGEYYGRHQEVRGVRLYADPDRDVTFWLFKLEIQLGPQQQHIGYRINGGAASGFWVPAEGQTMHIMFHSCNGFSMSVNRDEFSGPDPLWRDVLNAHQSRPFHVMIGGGDQIYNDKVMNHTQLFAEWTANKNPHYKHNAPFTSEMKEELENFYLDNYSSWFSQGLFSMANAQIPMVNMWDDHDIIDGFGSYPHPFQMSPVFSGVGMIAYKYYMLFQQHSVEAMTTADEPSWVLGYKPGPYIKQLSRSIFLDLGRPIAFLALDCRTERMKNQVLSMDTCDIALERCRKEIIEGQTKHLIILLGVPIAYPRMNWLENVLTSRAMDPVKALGRYGVLKGGFLNKFDGGVEVLDDLDDHWTAHHHKEERNELIKELQDLAAERSVRITILGGDVHLAAIGQFYSTPKLKIPKDRDHRYMPNVVSSAIVNTPPPEMLADVLNKRNKVHHLDSYTDESMIPMFTHDVNMKKRNNKHLLPRRNWCSITEYVPGRTPPSSRSTSPSRSESMLPEDNEYQSEPQPQPKRRFSLSRDDMNPRMLMRRLSSRNAPPTAYRDGGELPGEYGQRAQSFDEVGGDRSQPRGWNESLGLGRRTASETRQPIANGDSGSNDDFGPRKPPPLRPGFHRRPTNMSEKAAKKGNVPALDAEGNEFDVNDHVNLDGGLDIVLNCEIDRNDPRGATEPYRLLVPALWYDGSSDREKLEGAEGLQRKPTLMNKMGFGSQRGQKPAHKQGAGNWGQDMSDTESITSEGERGDRPKKKFGLFGSMKKKRPEYEGEDRDMPDNYASAAGVNPDEHAHDYSGSPTVAPPPVTVHKQATAPSRTTPKATPPRMNYQAGPMDDYDTPYATSDVPQQNSKATFNRPPGQARDISDPDPQRTTSTKGNVLRKNSLKRKPVPETAQVFMPPPSGTPQYRPTVAMAAPSPNTNQYQPTRAAPARPELMSPNTARRNSYTIGSARSSGAQQPSRAPYDDDPAYMNTQQRSSRIASNPAPSPATAGPPTSYPSQASEYQRSSSLRNSSTGVTDRKPMSKQEQILGIGSDRDAFSGNPQQRSLRGNGILGRFGMGSRSTSADVVPMNQPQDQASQARAGQDEFGAPQRTTSQGYTGIEAYREKPKRGLSLRDRARNFLDRVEGKKNREDDDDGQYSYDSQDEYSDELGEEEGHRHDDDERRYSDEEGSYLEGDEHDQRPQPPKRGLSERLRMGMKRMGSNRGEEKEGKYY</sequence>
<feature type="compositionally biased region" description="Basic and acidic residues" evidence="1">
    <location>
        <begin position="281"/>
        <end position="296"/>
    </location>
</feature>
<dbReference type="InterPro" id="IPR038607">
    <property type="entry name" value="PhoD-like_sf"/>
</dbReference>
<feature type="region of interest" description="Disordered" evidence="1">
    <location>
        <begin position="1417"/>
        <end position="1936"/>
    </location>
</feature>
<protein>
    <recommendedName>
        <fullName evidence="2">PhoD-like phosphatase domain-containing protein</fullName>
    </recommendedName>
</protein>
<comment type="caution">
    <text evidence="3">The sequence shown here is derived from an EMBL/GenBank/DDBJ whole genome shotgun (WGS) entry which is preliminary data.</text>
</comment>
<dbReference type="SUPFAM" id="SSF56300">
    <property type="entry name" value="Metallo-dependent phosphatases"/>
    <property type="match status" value="1"/>
</dbReference>
<feature type="domain" description="PhoD-like phosphatase" evidence="2">
    <location>
        <begin position="1047"/>
        <end position="1209"/>
    </location>
</feature>
<feature type="domain" description="PhoD-like phosphatase" evidence="2">
    <location>
        <begin position="785"/>
        <end position="1039"/>
    </location>
</feature>
<accession>A0ABR0RLJ6</accession>
<evidence type="ECO:0000313" key="3">
    <source>
        <dbReference type="EMBL" id="KAK5941472.1"/>
    </source>
</evidence>
<dbReference type="InterPro" id="IPR018946">
    <property type="entry name" value="PhoD-like_MPP"/>
</dbReference>
<feature type="compositionally biased region" description="Polar residues" evidence="1">
    <location>
        <begin position="1721"/>
        <end position="1738"/>
    </location>
</feature>
<feature type="compositionally biased region" description="Basic and acidic residues" evidence="1">
    <location>
        <begin position="1835"/>
        <end position="1854"/>
    </location>
</feature>
<feature type="compositionally biased region" description="Low complexity" evidence="1">
    <location>
        <begin position="1210"/>
        <end position="1221"/>
    </location>
</feature>
<dbReference type="RefSeq" id="XP_064729562.1">
    <property type="nucleotide sequence ID" value="XM_064875162.1"/>
</dbReference>
<gene>
    <name evidence="3" type="ORF">PMZ80_006751</name>
</gene>
<evidence type="ECO:0000313" key="4">
    <source>
        <dbReference type="Proteomes" id="UP001334248"/>
    </source>
</evidence>
<feature type="compositionally biased region" description="Polar residues" evidence="1">
    <location>
        <begin position="1692"/>
        <end position="1701"/>
    </location>
</feature>
<dbReference type="EMBL" id="JAVHJV010000007">
    <property type="protein sequence ID" value="KAK5941472.1"/>
    <property type="molecule type" value="Genomic_DNA"/>
</dbReference>
<feature type="compositionally biased region" description="Basic and acidic residues" evidence="1">
    <location>
        <begin position="1"/>
        <end position="11"/>
    </location>
</feature>
<feature type="region of interest" description="Disordered" evidence="1">
    <location>
        <begin position="545"/>
        <end position="568"/>
    </location>
</feature>
<feature type="compositionally biased region" description="Basic and acidic residues" evidence="1">
    <location>
        <begin position="411"/>
        <end position="426"/>
    </location>
</feature>
<feature type="compositionally biased region" description="Polar residues" evidence="1">
    <location>
        <begin position="317"/>
        <end position="336"/>
    </location>
</feature>
<feature type="compositionally biased region" description="Polar residues" evidence="1">
    <location>
        <begin position="1454"/>
        <end position="1464"/>
    </location>
</feature>
<feature type="compositionally biased region" description="Polar residues" evidence="1">
    <location>
        <begin position="65"/>
        <end position="76"/>
    </location>
</feature>
<proteinExistence type="predicted"/>
<dbReference type="InterPro" id="IPR029052">
    <property type="entry name" value="Metallo-depent_PP-like"/>
</dbReference>
<dbReference type="PANTHER" id="PTHR46689">
    <property type="entry name" value="MEMBRANE PROTEIN, PUTATIVE-RELATED"/>
    <property type="match status" value="1"/>
</dbReference>
<feature type="compositionally biased region" description="Basic residues" evidence="1">
    <location>
        <begin position="1471"/>
        <end position="1486"/>
    </location>
</feature>
<feature type="compositionally biased region" description="Basic and acidic residues" evidence="1">
    <location>
        <begin position="1876"/>
        <end position="1890"/>
    </location>
</feature>
<dbReference type="Pfam" id="PF19050">
    <property type="entry name" value="PhoD_2"/>
    <property type="match status" value="2"/>
</dbReference>
<feature type="compositionally biased region" description="Low complexity" evidence="1">
    <location>
        <begin position="346"/>
        <end position="362"/>
    </location>
</feature>
<feature type="region of interest" description="Disordered" evidence="1">
    <location>
        <begin position="176"/>
        <end position="512"/>
    </location>
</feature>
<feature type="compositionally biased region" description="Polar residues" evidence="1">
    <location>
        <begin position="1658"/>
        <end position="1681"/>
    </location>
</feature>
<reference evidence="3 4" key="1">
    <citation type="journal article" date="2023" name="Res Sq">
        <title>Genomic and morphological characterization of Knufia obscura isolated from the Mars 2020 spacecraft assembly facility.</title>
        <authorList>
            <person name="Chander A.M."/>
            <person name="Teixeira M.M."/>
            <person name="Singh N.K."/>
            <person name="Williams M.P."/>
            <person name="Parker C.W."/>
            <person name="Leo P."/>
            <person name="Stajich J.E."/>
            <person name="Torok T."/>
            <person name="Tighe S."/>
            <person name="Mason C.E."/>
            <person name="Venkateswaran K."/>
        </authorList>
    </citation>
    <scope>NUCLEOTIDE SEQUENCE [LARGE SCALE GENOMIC DNA]</scope>
    <source>
        <strain evidence="3 4">CCFEE 5817</strain>
    </source>
</reference>
<name>A0ABR0RLJ6_9EURO</name>
<dbReference type="InterPro" id="IPR043904">
    <property type="entry name" value="PhoD_2-like"/>
</dbReference>
<feature type="compositionally biased region" description="Polar residues" evidence="1">
    <location>
        <begin position="1561"/>
        <end position="1574"/>
    </location>
</feature>
<feature type="compositionally biased region" description="Basic and acidic residues" evidence="1">
    <location>
        <begin position="1927"/>
        <end position="1936"/>
    </location>
</feature>
<dbReference type="PANTHER" id="PTHR46689:SF1">
    <property type="entry name" value="PHOD-LIKE PHOSPHATASE DOMAIN-CONTAINING PROTEIN"/>
    <property type="match status" value="1"/>
</dbReference>
<dbReference type="Proteomes" id="UP001334248">
    <property type="component" value="Unassembled WGS sequence"/>
</dbReference>
<dbReference type="Gene3D" id="3.60.21.70">
    <property type="entry name" value="PhoD-like phosphatase"/>
    <property type="match status" value="1"/>
</dbReference>
<keyword evidence="4" id="KW-1185">Reference proteome</keyword>
<feature type="compositionally biased region" description="Low complexity" evidence="1">
    <location>
        <begin position="450"/>
        <end position="469"/>
    </location>
</feature>
<dbReference type="GeneID" id="90000200"/>
<feature type="compositionally biased region" description="Acidic residues" evidence="1">
    <location>
        <begin position="1891"/>
        <end position="1900"/>
    </location>
</feature>
<feature type="compositionally biased region" description="Polar residues" evidence="1">
    <location>
        <begin position="237"/>
        <end position="255"/>
    </location>
</feature>
<feature type="compositionally biased region" description="Polar residues" evidence="1">
    <location>
        <begin position="1782"/>
        <end position="1803"/>
    </location>
</feature>
<dbReference type="CDD" id="cd07389">
    <property type="entry name" value="MPP_PhoD"/>
    <property type="match status" value="1"/>
</dbReference>
<feature type="region of interest" description="Disordered" evidence="1">
    <location>
        <begin position="1"/>
        <end position="131"/>
    </location>
</feature>
<evidence type="ECO:0000259" key="2">
    <source>
        <dbReference type="Pfam" id="PF19050"/>
    </source>
</evidence>
<feature type="compositionally biased region" description="Basic and acidic residues" evidence="1">
    <location>
        <begin position="210"/>
        <end position="236"/>
    </location>
</feature>
<evidence type="ECO:0000256" key="1">
    <source>
        <dbReference type="SAM" id="MobiDB-lite"/>
    </source>
</evidence>
<feature type="compositionally biased region" description="Polar residues" evidence="1">
    <location>
        <begin position="113"/>
        <end position="131"/>
    </location>
</feature>
<feature type="compositionally biased region" description="Low complexity" evidence="1">
    <location>
        <begin position="1702"/>
        <end position="1720"/>
    </location>
</feature>
<feature type="compositionally biased region" description="Acidic residues" evidence="1">
    <location>
        <begin position="1855"/>
        <end position="1875"/>
    </location>
</feature>
<feature type="region of interest" description="Disordered" evidence="1">
    <location>
        <begin position="1202"/>
        <end position="1359"/>
    </location>
</feature>
<feature type="compositionally biased region" description="Polar residues" evidence="1">
    <location>
        <begin position="1312"/>
        <end position="1325"/>
    </location>
</feature>
<feature type="compositionally biased region" description="Polar residues" evidence="1">
    <location>
        <begin position="372"/>
        <end position="391"/>
    </location>
</feature>
<organism evidence="3 4">
    <name type="scientific">Knufia obscura</name>
    <dbReference type="NCBI Taxonomy" id="1635080"/>
    <lineage>
        <taxon>Eukaryota</taxon>
        <taxon>Fungi</taxon>
        <taxon>Dikarya</taxon>
        <taxon>Ascomycota</taxon>
        <taxon>Pezizomycotina</taxon>
        <taxon>Eurotiomycetes</taxon>
        <taxon>Chaetothyriomycetidae</taxon>
        <taxon>Chaetothyriales</taxon>
        <taxon>Trichomeriaceae</taxon>
        <taxon>Knufia</taxon>
    </lineage>
</organism>